<keyword evidence="7" id="KW-1185">Reference proteome</keyword>
<evidence type="ECO:0000256" key="2">
    <source>
        <dbReference type="ARBA" id="ARBA00009840"/>
    </source>
</evidence>
<evidence type="ECO:0000256" key="1">
    <source>
        <dbReference type="ARBA" id="ARBA00003416"/>
    </source>
</evidence>
<evidence type="ECO:0000313" key="6">
    <source>
        <dbReference type="EMBL" id="MBG6087185.1"/>
    </source>
</evidence>
<dbReference type="PANTHER" id="PTHR30563:SF0">
    <property type="entry name" value="DNA RECOMBINATION PROTEIN RMUC"/>
    <property type="match status" value="1"/>
</dbReference>
<dbReference type="EMBL" id="JADOUA010000001">
    <property type="protein sequence ID" value="MBG6087185.1"/>
    <property type="molecule type" value="Genomic_DNA"/>
</dbReference>
<comment type="similarity">
    <text evidence="2">Belongs to the RmuC family.</text>
</comment>
<dbReference type="InterPro" id="IPR003798">
    <property type="entry name" value="DNA_recombination_RmuC"/>
</dbReference>
<dbReference type="AlphaFoldDB" id="A0A931GHA4"/>
<dbReference type="Pfam" id="PF02646">
    <property type="entry name" value="RmuC"/>
    <property type="match status" value="1"/>
</dbReference>
<gene>
    <name evidence="6" type="ORF">IW256_001298</name>
</gene>
<sequence>MDLALLAGLALGAVLGAVAGFALATGRQGELIARARAAEEKLAYAEERMAEHFESLSAKALDASNQRFLELADARLKAAGVEAAGELQRRQQAVEHLVAPLKDTLAKVEEQLREVETGRRESHAMLAKQVDFVRQSSDQLRGETRALVRALQRPEARGRWGELQLRRVVELAGMAHHCDFDEQATSVTEDGTVRPDMVVRLAGGKNIVVDSKVSLAAYLEAAETGDPVRLDAHARHLRDHVDRLAAKSYWQAFSPAPEFVVLFIPGEAFLAPALDRDPGLLEYAMRRRVHIATPTTLVTMLRTASYAWQQAALSRNARAVFDLGRELYERLGTMGRHVDELGRSLTGAVRSYNRTVGSLETRVLVSARRLNELGVVDEPLEAPGRVEDSPRAPSAAELSDGGRPAPPPRDDRPDQYETARAEDGAGPADPPAEPPRFGERAVPQQFDRREKWR</sequence>
<dbReference type="PANTHER" id="PTHR30563">
    <property type="entry name" value="DNA RECOMBINATION PROTEIN RMUC"/>
    <property type="match status" value="1"/>
</dbReference>
<keyword evidence="4" id="KW-0233">DNA recombination</keyword>
<feature type="compositionally biased region" description="Basic and acidic residues" evidence="5">
    <location>
        <begin position="408"/>
        <end position="423"/>
    </location>
</feature>
<dbReference type="GO" id="GO:0006310">
    <property type="term" value="P:DNA recombination"/>
    <property type="evidence" value="ECO:0007669"/>
    <property type="project" value="UniProtKB-KW"/>
</dbReference>
<evidence type="ECO:0000256" key="3">
    <source>
        <dbReference type="ARBA" id="ARBA00023054"/>
    </source>
</evidence>
<evidence type="ECO:0000256" key="4">
    <source>
        <dbReference type="ARBA" id="ARBA00023172"/>
    </source>
</evidence>
<name>A0A931GHA4_9ACTN</name>
<accession>A0A931GHA4</accession>
<dbReference type="Proteomes" id="UP000614047">
    <property type="component" value="Unassembled WGS sequence"/>
</dbReference>
<evidence type="ECO:0000313" key="7">
    <source>
        <dbReference type="Proteomes" id="UP000614047"/>
    </source>
</evidence>
<keyword evidence="3" id="KW-0175">Coiled coil</keyword>
<reference evidence="6" key="1">
    <citation type="submission" date="2020-11" db="EMBL/GenBank/DDBJ databases">
        <title>Sequencing the genomes of 1000 actinobacteria strains.</title>
        <authorList>
            <person name="Klenk H.-P."/>
        </authorList>
    </citation>
    <scope>NUCLEOTIDE SEQUENCE</scope>
    <source>
        <strain evidence="6">DSM 43175</strain>
    </source>
</reference>
<protein>
    <submittedName>
        <fullName evidence="6">DNA recombination protein RmuC</fullName>
    </submittedName>
</protein>
<organism evidence="6 7">
    <name type="scientific">Actinomadura viridis</name>
    <dbReference type="NCBI Taxonomy" id="58110"/>
    <lineage>
        <taxon>Bacteria</taxon>
        <taxon>Bacillati</taxon>
        <taxon>Actinomycetota</taxon>
        <taxon>Actinomycetes</taxon>
        <taxon>Streptosporangiales</taxon>
        <taxon>Thermomonosporaceae</taxon>
        <taxon>Actinomadura</taxon>
    </lineage>
</organism>
<comment type="caution">
    <text evidence="6">The sequence shown here is derived from an EMBL/GenBank/DDBJ whole genome shotgun (WGS) entry which is preliminary data.</text>
</comment>
<evidence type="ECO:0000256" key="5">
    <source>
        <dbReference type="SAM" id="MobiDB-lite"/>
    </source>
</evidence>
<comment type="function">
    <text evidence="1">Involved in DNA recombination.</text>
</comment>
<feature type="region of interest" description="Disordered" evidence="5">
    <location>
        <begin position="380"/>
        <end position="453"/>
    </location>
</feature>
<dbReference type="RefSeq" id="WP_197010085.1">
    <property type="nucleotide sequence ID" value="NZ_BAABES010000006.1"/>
</dbReference>
<proteinExistence type="inferred from homology"/>